<protein>
    <submittedName>
        <fullName evidence="1">Imm7 family immunity protein</fullName>
    </submittedName>
</protein>
<organism evidence="1 2">
    <name type="scientific">Pseudanabaena catenata USMAC16</name>
    <dbReference type="NCBI Taxonomy" id="1855837"/>
    <lineage>
        <taxon>Bacteria</taxon>
        <taxon>Bacillati</taxon>
        <taxon>Cyanobacteriota</taxon>
        <taxon>Cyanophyceae</taxon>
        <taxon>Pseudanabaenales</taxon>
        <taxon>Pseudanabaenaceae</taxon>
        <taxon>Pseudanabaena</taxon>
    </lineage>
</organism>
<evidence type="ECO:0000313" key="2">
    <source>
        <dbReference type="Proteomes" id="UP001152872"/>
    </source>
</evidence>
<dbReference type="Proteomes" id="UP001152872">
    <property type="component" value="Unassembled WGS sequence"/>
</dbReference>
<keyword evidence="2" id="KW-1185">Reference proteome</keyword>
<gene>
    <name evidence="1" type="ORF">FEV09_11595</name>
</gene>
<comment type="caution">
    <text evidence="1">The sequence shown here is derived from an EMBL/GenBank/DDBJ whole genome shotgun (WGS) entry which is preliminary data.</text>
</comment>
<dbReference type="EMBL" id="VBTY01000088">
    <property type="protein sequence ID" value="MDG3495203.1"/>
    <property type="molecule type" value="Genomic_DNA"/>
</dbReference>
<dbReference type="InterPro" id="IPR028965">
    <property type="entry name" value="Imm7"/>
</dbReference>
<sequence length="133" mass="15183">MYEYHGWITLRMTPGEIDNEEALLWEVHQTIKNVLSSFNHRNRISDLKIMNGQYFLWIAGSANHASSEAKDLFDLLELISSKTPGSYGLVYILDDEAPESLSNKFQVVRIARGQVEKFQDNLLSPCIPVIEDP</sequence>
<dbReference type="AlphaFoldDB" id="A0A9X4M7K2"/>
<dbReference type="RefSeq" id="WP_009627320.1">
    <property type="nucleotide sequence ID" value="NZ_VBTY01000088.1"/>
</dbReference>
<accession>A0A9X4M7K2</accession>
<proteinExistence type="predicted"/>
<evidence type="ECO:0000313" key="1">
    <source>
        <dbReference type="EMBL" id="MDG3495203.1"/>
    </source>
</evidence>
<dbReference type="Pfam" id="PF15585">
    <property type="entry name" value="Imm7"/>
    <property type="match status" value="1"/>
</dbReference>
<reference evidence="1" key="1">
    <citation type="submission" date="2019-05" db="EMBL/GenBank/DDBJ databases">
        <title>Whole genome sequencing of Pseudanabaena catenata USMAC16.</title>
        <authorList>
            <person name="Khan Z."/>
            <person name="Omar W.M."/>
            <person name="Convey P."/>
            <person name="Merican F."/>
            <person name="Najimudin N."/>
        </authorList>
    </citation>
    <scope>NUCLEOTIDE SEQUENCE</scope>
    <source>
        <strain evidence="1">USMAC16</strain>
    </source>
</reference>
<name>A0A9X4M7K2_9CYAN</name>